<keyword evidence="2 3" id="KW-0732">Signal</keyword>
<dbReference type="Gene3D" id="3.40.50.2300">
    <property type="match status" value="2"/>
</dbReference>
<dbReference type="AlphaFoldDB" id="A0A6N6VZ69"/>
<dbReference type="InterPro" id="IPR028082">
    <property type="entry name" value="Peripla_BP_I"/>
</dbReference>
<protein>
    <submittedName>
        <fullName evidence="5">ABC transporter substrate-binding protein</fullName>
    </submittedName>
</protein>
<dbReference type="Proteomes" id="UP000463700">
    <property type="component" value="Unassembled WGS sequence"/>
</dbReference>
<dbReference type="CDD" id="cd06342">
    <property type="entry name" value="PBP1_ABC_LIVBP-like"/>
    <property type="match status" value="1"/>
</dbReference>
<dbReference type="InterPro" id="IPR028081">
    <property type="entry name" value="Leu-bd"/>
</dbReference>
<dbReference type="SUPFAM" id="SSF53822">
    <property type="entry name" value="Periplasmic binding protein-like I"/>
    <property type="match status" value="1"/>
</dbReference>
<sequence>MKKQSGVCIAVAALGLMTAVGASAQEVVTIGLSAPLTGPQVAGGKDVENGARLAIDDLNKENLKIGGKAVTFKLAAVDDQADPKIGVQVAQNLVDRGVIAVLGPYNSGVAIPASQIYNGASIPLLPTASNPALTKQGFKNIFRIGASDSSLGSTMADFASQTLKAKTAVVVDDRTAYGQGVAEEFEKTAKARGIQIVGQEFTSSQATDFRSILTTIKAKNPDVIFYGGYDAQGAPMAKQMRALGVRAKLLGGDSICTAEMGKVAGDAASIVYCAQGGVAPDKTAEGRDYVKRYHDTYRTDLQVYGVSYYDGVKLLADAMVKAGTTTDKAKLIAQLAKTSYKGIAGTYAFADNGELKGAPTTVYVIRNGAPVPYAP</sequence>
<feature type="domain" description="Leucine-binding protein" evidence="4">
    <location>
        <begin position="28"/>
        <end position="359"/>
    </location>
</feature>
<dbReference type="RefSeq" id="WP_154567539.1">
    <property type="nucleotide sequence ID" value="NZ_VOSW01000177.1"/>
</dbReference>
<dbReference type="PANTHER" id="PTHR47151">
    <property type="entry name" value="LEU/ILE/VAL-BINDING ABC TRANSPORTER SUBUNIT"/>
    <property type="match status" value="1"/>
</dbReference>
<dbReference type="PANTHER" id="PTHR47151:SF2">
    <property type="entry name" value="AMINO ACID BINDING PROTEIN"/>
    <property type="match status" value="1"/>
</dbReference>
<evidence type="ECO:0000259" key="4">
    <source>
        <dbReference type="Pfam" id="PF13458"/>
    </source>
</evidence>
<comment type="similarity">
    <text evidence="1">Belongs to the leucine-binding protein family.</text>
</comment>
<evidence type="ECO:0000256" key="1">
    <source>
        <dbReference type="ARBA" id="ARBA00010062"/>
    </source>
</evidence>
<evidence type="ECO:0000256" key="2">
    <source>
        <dbReference type="ARBA" id="ARBA00022729"/>
    </source>
</evidence>
<feature type="chain" id="PRO_5027016410" evidence="3">
    <location>
        <begin position="25"/>
        <end position="375"/>
    </location>
</feature>
<gene>
    <name evidence="5" type="ORF">FSO04_43665</name>
</gene>
<evidence type="ECO:0000313" key="5">
    <source>
        <dbReference type="EMBL" id="KAE8753705.1"/>
    </source>
</evidence>
<dbReference type="Pfam" id="PF13458">
    <property type="entry name" value="Peripla_BP_6"/>
    <property type="match status" value="1"/>
</dbReference>
<dbReference type="OrthoDB" id="9783240at2"/>
<organism evidence="5 6">
    <name type="scientific">Paraburkholderia madseniana</name>
    <dbReference type="NCBI Taxonomy" id="2599607"/>
    <lineage>
        <taxon>Bacteria</taxon>
        <taxon>Pseudomonadati</taxon>
        <taxon>Pseudomonadota</taxon>
        <taxon>Betaproteobacteria</taxon>
        <taxon>Burkholderiales</taxon>
        <taxon>Burkholderiaceae</taxon>
        <taxon>Paraburkholderia</taxon>
    </lineage>
</organism>
<accession>A0A6N6VZ69</accession>
<reference evidence="5 6" key="1">
    <citation type="journal article" date="2020" name="Int. J. Syst. Evol. Microbiol.">
        <title>Paraburkholderia madseniana sp. nov., a phenolic acid-degrading bacterium isolated from acidic forest soil.</title>
        <authorList>
            <person name="Wilhelm R.C."/>
            <person name="Murphy S.J.L."/>
            <person name="Feriancek N.M."/>
            <person name="Karasz D.C."/>
            <person name="DeRito C.M."/>
            <person name="Newman J.D."/>
            <person name="Buckley D.H."/>
        </authorList>
    </citation>
    <scope>NUCLEOTIDE SEQUENCE [LARGE SCALE GENOMIC DNA]</scope>
    <source>
        <strain evidence="5 6">RP11</strain>
    </source>
</reference>
<proteinExistence type="inferred from homology"/>
<feature type="signal peptide" evidence="3">
    <location>
        <begin position="1"/>
        <end position="24"/>
    </location>
</feature>
<name>A0A6N6VZ69_9BURK</name>
<evidence type="ECO:0000313" key="6">
    <source>
        <dbReference type="Proteomes" id="UP000463700"/>
    </source>
</evidence>
<comment type="caution">
    <text evidence="5">The sequence shown here is derived from an EMBL/GenBank/DDBJ whole genome shotgun (WGS) entry which is preliminary data.</text>
</comment>
<evidence type="ECO:0000256" key="3">
    <source>
        <dbReference type="SAM" id="SignalP"/>
    </source>
</evidence>
<dbReference type="EMBL" id="VOSW01000177">
    <property type="protein sequence ID" value="KAE8753705.1"/>
    <property type="molecule type" value="Genomic_DNA"/>
</dbReference>